<dbReference type="EMBL" id="JAGGLB010000018">
    <property type="protein sequence ID" value="MBP1993281.1"/>
    <property type="molecule type" value="Genomic_DNA"/>
</dbReference>
<organism evidence="1 2">
    <name type="scientific">Paenibacillus eucommiae</name>
    <dbReference type="NCBI Taxonomy" id="1355755"/>
    <lineage>
        <taxon>Bacteria</taxon>
        <taxon>Bacillati</taxon>
        <taxon>Bacillota</taxon>
        <taxon>Bacilli</taxon>
        <taxon>Bacillales</taxon>
        <taxon>Paenibacillaceae</taxon>
        <taxon>Paenibacillus</taxon>
    </lineage>
</organism>
<comment type="caution">
    <text evidence="1">The sequence shown here is derived from an EMBL/GenBank/DDBJ whole genome shotgun (WGS) entry which is preliminary data.</text>
</comment>
<dbReference type="Proteomes" id="UP001519287">
    <property type="component" value="Unassembled WGS sequence"/>
</dbReference>
<reference evidence="1 2" key="1">
    <citation type="submission" date="2021-03" db="EMBL/GenBank/DDBJ databases">
        <title>Genomic Encyclopedia of Type Strains, Phase IV (KMG-IV): sequencing the most valuable type-strain genomes for metagenomic binning, comparative biology and taxonomic classification.</title>
        <authorList>
            <person name="Goeker M."/>
        </authorList>
    </citation>
    <scope>NUCLEOTIDE SEQUENCE [LARGE SCALE GENOMIC DNA]</scope>
    <source>
        <strain evidence="1 2">DSM 26048</strain>
    </source>
</reference>
<sequence>MSVDDFNGMNDLDDLGMKMIPDNLNRRIYNGLCRTLWAKWIFGHMINSFWGYTLPYGESGQYACSIAFK</sequence>
<gene>
    <name evidence="1" type="ORF">J2Z66_004902</name>
</gene>
<protein>
    <submittedName>
        <fullName evidence="1">Uncharacterized protein</fullName>
    </submittedName>
</protein>
<accession>A0ABS4J2E0</accession>
<proteinExistence type="predicted"/>
<name>A0ABS4J2E0_9BACL</name>
<keyword evidence="2" id="KW-1185">Reference proteome</keyword>
<evidence type="ECO:0000313" key="2">
    <source>
        <dbReference type="Proteomes" id="UP001519287"/>
    </source>
</evidence>
<evidence type="ECO:0000313" key="1">
    <source>
        <dbReference type="EMBL" id="MBP1993281.1"/>
    </source>
</evidence>